<gene>
    <name evidence="2" type="ORF">AVDCRST_MAG49-4327</name>
</gene>
<evidence type="ECO:0000313" key="2">
    <source>
        <dbReference type="EMBL" id="CAA9577507.1"/>
    </source>
</evidence>
<reference evidence="2" key="1">
    <citation type="submission" date="2020-02" db="EMBL/GenBank/DDBJ databases">
        <authorList>
            <person name="Meier V. D."/>
        </authorList>
    </citation>
    <scope>NUCLEOTIDE SEQUENCE</scope>
    <source>
        <strain evidence="2">AVDCRST_MAG49</strain>
    </source>
</reference>
<dbReference type="InterPro" id="IPR036188">
    <property type="entry name" value="FAD/NAD-bd_sf"/>
</dbReference>
<dbReference type="GO" id="GO:0050660">
    <property type="term" value="F:flavin adenine dinucleotide binding"/>
    <property type="evidence" value="ECO:0007669"/>
    <property type="project" value="TreeGrafter"/>
</dbReference>
<accession>A0A6J4VGQ0</accession>
<sequence>MAPAETIETVVIGAGHAGLAMSYELSRRGVPHAVLERGRVGETWRARRWDAFWLIMPNWGLDLPGFPYQGDRDAFTDRDGFVAYLERYAARFGAPVRPGVDVTALDPAPDGGFVLATSAGPLRAASVVVATSIYHAARRPTFAANLPPDILQLDPDTYRNTQSLPPGAVLVVGTGQSGAQIAEDLVLGGRRVYLAVGRTGRVPRRYRGTDSSWWFAIGRFHGPDGEKLGGDAHRSGRDGGRDLNLHRFARDGVTLLGRVTGARGHLLDLADDLHANLAYADAYAAAFRAGVDGYIAERGLDAPPPDPSPDEALADGFALSAPPELDLRAAGITTVVWATGYGVDFSWVHAPVIDEDGHLAHDRGVTAVPGLYCVGMTFREDPKSTFIRVVGWEAERVADHIAARAGAGTADGAPEGTLAAAG</sequence>
<dbReference type="Gene3D" id="3.50.50.60">
    <property type="entry name" value="FAD/NAD(P)-binding domain"/>
    <property type="match status" value="2"/>
</dbReference>
<dbReference type="EMBL" id="CADCWG010000312">
    <property type="protein sequence ID" value="CAA9577507.1"/>
    <property type="molecule type" value="Genomic_DNA"/>
</dbReference>
<dbReference type="PANTHER" id="PTHR43539:SF78">
    <property type="entry name" value="FLAVIN-CONTAINING MONOOXYGENASE"/>
    <property type="match status" value="1"/>
</dbReference>
<protein>
    <submittedName>
        <fullName evidence="2">Monooxygenase</fullName>
    </submittedName>
</protein>
<evidence type="ECO:0000256" key="1">
    <source>
        <dbReference type="ARBA" id="ARBA00023002"/>
    </source>
</evidence>
<keyword evidence="1" id="KW-0560">Oxidoreductase</keyword>
<dbReference type="GO" id="GO:0004497">
    <property type="term" value="F:monooxygenase activity"/>
    <property type="evidence" value="ECO:0007669"/>
    <property type="project" value="UniProtKB-KW"/>
</dbReference>
<dbReference type="AlphaFoldDB" id="A0A6J4VGQ0"/>
<dbReference type="PANTHER" id="PTHR43539">
    <property type="entry name" value="FLAVIN-BINDING MONOOXYGENASE-LIKE PROTEIN (AFU_ORTHOLOGUE AFUA_4G09220)"/>
    <property type="match status" value="1"/>
</dbReference>
<dbReference type="SUPFAM" id="SSF51905">
    <property type="entry name" value="FAD/NAD(P)-binding domain"/>
    <property type="match status" value="1"/>
</dbReference>
<organism evidence="2">
    <name type="scientific">uncultured Thermomicrobiales bacterium</name>
    <dbReference type="NCBI Taxonomy" id="1645740"/>
    <lineage>
        <taxon>Bacteria</taxon>
        <taxon>Pseudomonadati</taxon>
        <taxon>Thermomicrobiota</taxon>
        <taxon>Thermomicrobia</taxon>
        <taxon>Thermomicrobiales</taxon>
        <taxon>environmental samples</taxon>
    </lineage>
</organism>
<name>A0A6J4VGQ0_9BACT</name>
<dbReference type="InterPro" id="IPR050982">
    <property type="entry name" value="Auxin_biosynth/cation_transpt"/>
</dbReference>
<proteinExistence type="predicted"/>
<keyword evidence="2" id="KW-0503">Monooxygenase</keyword>
<dbReference type="Pfam" id="PF13738">
    <property type="entry name" value="Pyr_redox_3"/>
    <property type="match status" value="1"/>
</dbReference>